<evidence type="ECO:0000313" key="3">
    <source>
        <dbReference type="Proteomes" id="UP001178461"/>
    </source>
</evidence>
<sequence length="162" mass="17771">MIAGPLNPRQVAKEFRRRLFRSEKGARRAPPCANHRASLGPAPSAGALGLLRRRLRLFLPQVRSAPSRRGGRKAQLERARGSGWLAEGRRGEGQARRDLWRLPAQRRVSHIAAAAAAAAGEGQQRRPHAQRTKSAARADAQYQPQQPPCLVGATRTCRGEIL</sequence>
<accession>A0AA35P3I1</accession>
<feature type="region of interest" description="Disordered" evidence="1">
    <location>
        <begin position="19"/>
        <end position="44"/>
    </location>
</feature>
<evidence type="ECO:0000256" key="1">
    <source>
        <dbReference type="SAM" id="MobiDB-lite"/>
    </source>
</evidence>
<feature type="compositionally biased region" description="Basic and acidic residues" evidence="1">
    <location>
        <begin position="87"/>
        <end position="98"/>
    </location>
</feature>
<dbReference type="EMBL" id="OX395128">
    <property type="protein sequence ID" value="CAI5770347.1"/>
    <property type="molecule type" value="Genomic_DNA"/>
</dbReference>
<protein>
    <submittedName>
        <fullName evidence="2">Uncharacterized protein</fullName>
    </submittedName>
</protein>
<keyword evidence="3" id="KW-1185">Reference proteome</keyword>
<reference evidence="2" key="1">
    <citation type="submission" date="2022-12" db="EMBL/GenBank/DDBJ databases">
        <authorList>
            <person name="Alioto T."/>
            <person name="Alioto T."/>
            <person name="Gomez Garrido J."/>
        </authorList>
    </citation>
    <scope>NUCLEOTIDE SEQUENCE</scope>
</reference>
<name>A0AA35P3I1_9SAUR</name>
<feature type="region of interest" description="Disordered" evidence="1">
    <location>
        <begin position="62"/>
        <end position="98"/>
    </location>
</feature>
<dbReference type="Proteomes" id="UP001178461">
    <property type="component" value="Chromosome 3"/>
</dbReference>
<evidence type="ECO:0000313" key="2">
    <source>
        <dbReference type="EMBL" id="CAI5770347.1"/>
    </source>
</evidence>
<feature type="region of interest" description="Disordered" evidence="1">
    <location>
        <begin position="117"/>
        <end position="147"/>
    </location>
</feature>
<dbReference type="AlphaFoldDB" id="A0AA35P3I1"/>
<proteinExistence type="predicted"/>
<gene>
    <name evidence="2" type="ORF">PODLI_1B027938</name>
</gene>
<organism evidence="2 3">
    <name type="scientific">Podarcis lilfordi</name>
    <name type="common">Lilford's wall lizard</name>
    <dbReference type="NCBI Taxonomy" id="74358"/>
    <lineage>
        <taxon>Eukaryota</taxon>
        <taxon>Metazoa</taxon>
        <taxon>Chordata</taxon>
        <taxon>Craniata</taxon>
        <taxon>Vertebrata</taxon>
        <taxon>Euteleostomi</taxon>
        <taxon>Lepidosauria</taxon>
        <taxon>Squamata</taxon>
        <taxon>Bifurcata</taxon>
        <taxon>Unidentata</taxon>
        <taxon>Episquamata</taxon>
        <taxon>Laterata</taxon>
        <taxon>Lacertibaenia</taxon>
        <taxon>Lacertidae</taxon>
        <taxon>Podarcis</taxon>
    </lineage>
</organism>